<dbReference type="PANTHER" id="PTHR22914:SF41">
    <property type="entry name" value="CHITIN SYNTHASE 7"/>
    <property type="match status" value="1"/>
</dbReference>
<keyword evidence="6" id="KW-0472">Membrane</keyword>
<evidence type="ECO:0000313" key="9">
    <source>
        <dbReference type="EMBL" id="EEC42528.1"/>
    </source>
</evidence>
<evidence type="ECO:0000313" key="10">
    <source>
        <dbReference type="Proteomes" id="UP000000759"/>
    </source>
</evidence>
<dbReference type="PaxDb" id="2850-Phatrdraft1777"/>
<dbReference type="AlphaFoldDB" id="B7S4J7"/>
<evidence type="ECO:0000256" key="2">
    <source>
        <dbReference type="ARBA" id="ARBA00012543"/>
    </source>
</evidence>
<dbReference type="InterPro" id="IPR029044">
    <property type="entry name" value="Nucleotide-diphossugar_trans"/>
</dbReference>
<dbReference type="GO" id="GO:0004100">
    <property type="term" value="F:chitin synthase activity"/>
    <property type="evidence" value="ECO:0007669"/>
    <property type="project" value="UniProtKB-EC"/>
</dbReference>
<name>B7S4J7_PHATC</name>
<reference evidence="9 10" key="1">
    <citation type="journal article" date="2008" name="Nature">
        <title>The Phaeodactylum genome reveals the evolutionary history of diatom genomes.</title>
        <authorList>
            <person name="Bowler C."/>
            <person name="Allen A.E."/>
            <person name="Badger J.H."/>
            <person name="Grimwood J."/>
            <person name="Jabbari K."/>
            <person name="Kuo A."/>
            <person name="Maheswari U."/>
            <person name="Martens C."/>
            <person name="Maumus F."/>
            <person name="Otillar R.P."/>
            <person name="Rayko E."/>
            <person name="Salamov A."/>
            <person name="Vandepoele K."/>
            <person name="Beszteri B."/>
            <person name="Gruber A."/>
            <person name="Heijde M."/>
            <person name="Katinka M."/>
            <person name="Mock T."/>
            <person name="Valentin K."/>
            <person name="Verret F."/>
            <person name="Berges J.A."/>
            <person name="Brownlee C."/>
            <person name="Cadoret J.P."/>
            <person name="Chiovitti A."/>
            <person name="Choi C.J."/>
            <person name="Coesel S."/>
            <person name="De Martino A."/>
            <person name="Detter J.C."/>
            <person name="Durkin C."/>
            <person name="Falciatore A."/>
            <person name="Fournet J."/>
            <person name="Haruta M."/>
            <person name="Huysman M.J."/>
            <person name="Jenkins B.D."/>
            <person name="Jiroutova K."/>
            <person name="Jorgensen R.E."/>
            <person name="Joubert Y."/>
            <person name="Kaplan A."/>
            <person name="Kroger N."/>
            <person name="Kroth P.G."/>
            <person name="La Roche J."/>
            <person name="Lindquist E."/>
            <person name="Lommer M."/>
            <person name="Martin-Jezequel V."/>
            <person name="Lopez P.J."/>
            <person name="Lucas S."/>
            <person name="Mangogna M."/>
            <person name="McGinnis K."/>
            <person name="Medlin L.K."/>
            <person name="Montsant A."/>
            <person name="Oudot-Le Secq M.P."/>
            <person name="Napoli C."/>
            <person name="Obornik M."/>
            <person name="Parker M.S."/>
            <person name="Petit J.L."/>
            <person name="Porcel B.M."/>
            <person name="Poulsen N."/>
            <person name="Robison M."/>
            <person name="Rychlewski L."/>
            <person name="Rynearson T.A."/>
            <person name="Schmutz J."/>
            <person name="Shapiro H."/>
            <person name="Siaut M."/>
            <person name="Stanley M."/>
            <person name="Sussman M.R."/>
            <person name="Taylor A.R."/>
            <person name="Vardi A."/>
            <person name="von Dassow P."/>
            <person name="Vyverman W."/>
            <person name="Willis A."/>
            <person name="Wyrwicz L.S."/>
            <person name="Rokhsar D.S."/>
            <person name="Weissenbach J."/>
            <person name="Armbrust E.V."/>
            <person name="Green B.R."/>
            <person name="Van de Peer Y."/>
            <person name="Grigoriev I.V."/>
        </authorList>
    </citation>
    <scope>NUCLEOTIDE SEQUENCE [LARGE SCALE GENOMIC DNA]</scope>
    <source>
        <strain evidence="9 10">CCAP 1055/1</strain>
    </source>
</reference>
<evidence type="ECO:0000256" key="7">
    <source>
        <dbReference type="SAM" id="MobiDB-lite"/>
    </source>
</evidence>
<evidence type="ECO:0000256" key="1">
    <source>
        <dbReference type="ARBA" id="ARBA00004141"/>
    </source>
</evidence>
<feature type="non-terminal residue" evidence="9">
    <location>
        <position position="635"/>
    </location>
</feature>
<evidence type="ECO:0000256" key="3">
    <source>
        <dbReference type="ARBA" id="ARBA00022676"/>
    </source>
</evidence>
<dbReference type="STRING" id="556484.B7S4J7"/>
<dbReference type="RefSeq" id="XP_002176486.1">
    <property type="nucleotide sequence ID" value="XM_002176450.1"/>
</dbReference>
<evidence type="ECO:0000256" key="4">
    <source>
        <dbReference type="ARBA" id="ARBA00022692"/>
    </source>
</evidence>
<keyword evidence="3" id="KW-0328">Glycosyltransferase</keyword>
<dbReference type="InterPro" id="IPR004835">
    <property type="entry name" value="Chitin_synth"/>
</dbReference>
<sequence>MPSSSSQGWKGDTSPSTRTEAMVEQGINEKDKYNQHLSSFNSLDHLDVECLSDSFEEFSQPGVDQNRYNHSNHPERLLVSAKETSLVNTIFEANNIEREEFIPKESSIEITKDDFSATALKFSASRVPDLCIKRAHSSWMAQGYKETSPILYKTYFPFLAARCQELYTQCLDEEVRSTPKLPVRVGRNDFKQRLISVCIPCYNEDASSLKLSLESLRNQNLPPNIRMEILVAVDGVVQISESMASYLSELFGISFKVGHRNNPFERLQRPNVIVVESTLDNNIIFGTHLTLLIKRKNRRKVNSQEWWLRSHAVDSCCEFAFATDCGIIFDANCLLQMLKRSDREPNLSGLTGYQRVMSARMQDDDDFEFFSDPVGCFLRQIQCYDFEVSQSTTKSLLNSLGFIPVLPGPCSFFRFEHLHGVLDEYFSLTTATIKGDYGGIILGNVQLAEDRFPPVLLTFRSKDSCQRAGIARPRTGFVHDAVFYFEAEKPLRQLVTQRRRWINGSYTAAYWVLLDSWIGKADHLIFAKLGACLILLIELLQGALIRLCVPATLSCGLMYMCTIVPSIYAKDTERVREILNGSTVESSLVSISIVAAVFVISHTPHAIRLTDEDGEVQWESDRDSAYRPENILPCL</sequence>
<dbReference type="HOGENOM" id="CLU_014035_0_0_1"/>
<gene>
    <name evidence="9" type="ORF">PHATRDRAFT_bd1777</name>
</gene>
<comment type="subcellular location">
    <subcellularLocation>
        <location evidence="1">Membrane</location>
        <topology evidence="1">Multi-pass membrane protein</topology>
    </subcellularLocation>
</comment>
<organism evidence="9 10">
    <name type="scientific">Phaeodactylum tricornutum (strain CCAP 1055/1)</name>
    <dbReference type="NCBI Taxonomy" id="556484"/>
    <lineage>
        <taxon>Eukaryota</taxon>
        <taxon>Sar</taxon>
        <taxon>Stramenopiles</taxon>
        <taxon>Ochrophyta</taxon>
        <taxon>Bacillariophyta</taxon>
        <taxon>Bacillariophyceae</taxon>
        <taxon>Bacillariophycidae</taxon>
        <taxon>Naviculales</taxon>
        <taxon>Phaeodactylaceae</taxon>
        <taxon>Phaeodactylum</taxon>
    </lineage>
</organism>
<keyword evidence="5" id="KW-1133">Transmembrane helix</keyword>
<dbReference type="GeneID" id="7205058"/>
<dbReference type="eggNOG" id="KOG2571">
    <property type="taxonomic scope" value="Eukaryota"/>
</dbReference>
<dbReference type="Pfam" id="PF01644">
    <property type="entry name" value="Chitin_synth_1"/>
    <property type="match status" value="1"/>
</dbReference>
<evidence type="ECO:0000256" key="6">
    <source>
        <dbReference type="ARBA" id="ARBA00023136"/>
    </source>
</evidence>
<keyword evidence="10" id="KW-1185">Reference proteome</keyword>
<keyword evidence="3" id="KW-0808">Transferase</keyword>
<feature type="region of interest" description="Disordered" evidence="7">
    <location>
        <begin position="1"/>
        <end position="21"/>
    </location>
</feature>
<dbReference type="OrthoDB" id="26569at2759"/>
<reference evidence="10" key="2">
    <citation type="submission" date="2008-08" db="EMBL/GenBank/DDBJ databases">
        <authorList>
            <consortium name="Diatom Consortium"/>
            <person name="Grigoriev I."/>
            <person name="Grimwood J."/>
            <person name="Kuo A."/>
            <person name="Otillar R.P."/>
            <person name="Salamov A."/>
            <person name="Detter J.C."/>
            <person name="Lindquist E."/>
            <person name="Shapiro H."/>
            <person name="Lucas S."/>
            <person name="Glavina del Rio T."/>
            <person name="Pitluck S."/>
            <person name="Rokhsar D."/>
            <person name="Bowler C."/>
        </authorList>
    </citation>
    <scope>GENOME REANNOTATION</scope>
    <source>
        <strain evidence="10">CCAP 1055/1</strain>
    </source>
</reference>
<dbReference type="SUPFAM" id="SSF53448">
    <property type="entry name" value="Nucleotide-diphospho-sugar transferases"/>
    <property type="match status" value="1"/>
</dbReference>
<feature type="compositionally biased region" description="Polar residues" evidence="7">
    <location>
        <begin position="1"/>
        <end position="19"/>
    </location>
</feature>
<evidence type="ECO:0000259" key="8">
    <source>
        <dbReference type="Pfam" id="PF00535"/>
    </source>
</evidence>
<accession>B7S4J7</accession>
<dbReference type="Pfam" id="PF00535">
    <property type="entry name" value="Glycos_transf_2"/>
    <property type="match status" value="1"/>
</dbReference>
<dbReference type="Proteomes" id="UP000000759">
    <property type="component" value="Unassembled WGS sequence"/>
</dbReference>
<keyword evidence="4" id="KW-0812">Transmembrane</keyword>
<dbReference type="Gene3D" id="3.90.550.10">
    <property type="entry name" value="Spore Coat Polysaccharide Biosynthesis Protein SpsA, Chain A"/>
    <property type="match status" value="1"/>
</dbReference>
<protein>
    <recommendedName>
        <fullName evidence="2">chitin synthase</fullName>
        <ecNumber evidence="2">2.4.1.16</ecNumber>
    </recommendedName>
</protein>
<dbReference type="GO" id="GO:0071944">
    <property type="term" value="C:cell periphery"/>
    <property type="evidence" value="ECO:0007669"/>
    <property type="project" value="TreeGrafter"/>
</dbReference>
<proteinExistence type="predicted"/>
<dbReference type="GO" id="GO:0006031">
    <property type="term" value="P:chitin biosynthetic process"/>
    <property type="evidence" value="ECO:0007669"/>
    <property type="project" value="TreeGrafter"/>
</dbReference>
<dbReference type="GO" id="GO:0016020">
    <property type="term" value="C:membrane"/>
    <property type="evidence" value="ECO:0007669"/>
    <property type="project" value="UniProtKB-SubCell"/>
</dbReference>
<dbReference type="InterPro" id="IPR001173">
    <property type="entry name" value="Glyco_trans_2-like"/>
</dbReference>
<dbReference type="KEGG" id="pti:PHATRDRAFT_bd1777"/>
<evidence type="ECO:0000256" key="5">
    <source>
        <dbReference type="ARBA" id="ARBA00022989"/>
    </source>
</evidence>
<dbReference type="EC" id="2.4.1.16" evidence="2"/>
<dbReference type="PANTHER" id="PTHR22914">
    <property type="entry name" value="CHITIN SYNTHASE"/>
    <property type="match status" value="1"/>
</dbReference>
<feature type="domain" description="Glycosyltransferase 2-like" evidence="8">
    <location>
        <begin position="196"/>
        <end position="259"/>
    </location>
</feature>
<dbReference type="InParanoid" id="B7S4J7"/>
<dbReference type="EMBL" id="DS999297">
    <property type="protein sequence ID" value="EEC42528.1"/>
    <property type="molecule type" value="Genomic_DNA"/>
</dbReference>